<evidence type="ECO:0000313" key="5">
    <source>
        <dbReference type="Proteomes" id="UP000057088"/>
    </source>
</evidence>
<dbReference type="Pfam" id="PF25607">
    <property type="entry name" value="DUF7939"/>
    <property type="match status" value="1"/>
</dbReference>
<feature type="chain" id="PRO_5045235506" evidence="2">
    <location>
        <begin position="36"/>
        <end position="556"/>
    </location>
</feature>
<organism evidence="4 5">
    <name type="scientific">Vibrio fluvialis</name>
    <dbReference type="NCBI Taxonomy" id="676"/>
    <lineage>
        <taxon>Bacteria</taxon>
        <taxon>Pseudomonadati</taxon>
        <taxon>Pseudomonadota</taxon>
        <taxon>Gammaproteobacteria</taxon>
        <taxon>Vibrionales</taxon>
        <taxon>Vibrionaceae</taxon>
        <taxon>Vibrio</taxon>
    </lineage>
</organism>
<feature type="signal peptide" evidence="2">
    <location>
        <begin position="1"/>
        <end position="35"/>
    </location>
</feature>
<dbReference type="PANTHER" id="PTHR40940:SF1">
    <property type="entry name" value="PROTEIN BATD"/>
    <property type="match status" value="1"/>
</dbReference>
<accession>A0ABM5XJV9</accession>
<keyword evidence="2" id="KW-0732">Signal</keyword>
<dbReference type="Pfam" id="PF13584">
    <property type="entry name" value="BatD"/>
    <property type="match status" value="1"/>
</dbReference>
<proteinExistence type="predicted"/>
<reference evidence="5" key="1">
    <citation type="submission" date="2015-12" db="EMBL/GenBank/DDBJ databases">
        <title>FDA dAtabase for Regulatory Grade micrObial Sequences (FDA-ARGOS): Supporting development and validation of Infectious Disease Dx tests.</title>
        <authorList>
            <person name="Hoffmann M."/>
            <person name="Allard M."/>
            <person name="Evans P."/>
            <person name="Brown E."/>
            <person name="Tallon L.J."/>
            <person name="Sadzewicz L."/>
            <person name="Sengamalay N."/>
            <person name="Ott S."/>
            <person name="Godinez A."/>
            <person name="Nagaraj S."/>
            <person name="Vyas G."/>
            <person name="Aluvathingal J."/>
            <person name="Nadendla S."/>
            <person name="Geyer C."/>
            <person name="Sichtig H."/>
        </authorList>
    </citation>
    <scope>NUCLEOTIDE SEQUENCE [LARGE SCALE GENOMIC DNA]</scope>
    <source>
        <strain evidence="5">ATCC 33809</strain>
    </source>
</reference>
<dbReference type="InterPro" id="IPR057699">
    <property type="entry name" value="DUF7939"/>
</dbReference>
<keyword evidence="1" id="KW-1133">Transmembrane helix</keyword>
<evidence type="ECO:0000259" key="3">
    <source>
        <dbReference type="Pfam" id="PF25607"/>
    </source>
</evidence>
<keyword evidence="1" id="KW-0812">Transmembrane</keyword>
<dbReference type="InterPro" id="IPR025738">
    <property type="entry name" value="BatD"/>
</dbReference>
<feature type="domain" description="DUF7939" evidence="3">
    <location>
        <begin position="469"/>
        <end position="542"/>
    </location>
</feature>
<keyword evidence="5" id="KW-1185">Reference proteome</keyword>
<dbReference type="Proteomes" id="UP000057088">
    <property type="component" value="Chromosome 1"/>
</dbReference>
<evidence type="ECO:0000256" key="1">
    <source>
        <dbReference type="SAM" id="Phobius"/>
    </source>
</evidence>
<protein>
    <submittedName>
        <fullName evidence="4">Protein BatD</fullName>
    </submittedName>
</protein>
<keyword evidence="1" id="KW-0472">Membrane</keyword>
<evidence type="ECO:0000256" key="2">
    <source>
        <dbReference type="SAM" id="SignalP"/>
    </source>
</evidence>
<dbReference type="PANTHER" id="PTHR40940">
    <property type="entry name" value="PROTEIN BATD-RELATED"/>
    <property type="match status" value="1"/>
</dbReference>
<evidence type="ECO:0000313" key="4">
    <source>
        <dbReference type="EMBL" id="AMF93082.2"/>
    </source>
</evidence>
<sequence>MVIMKLLQPRLSTLNRLVIGLSTLLMCIVSLSAQAANFYASVSKNKVAKNEVFQLTVVSDQKASGDDIDFSVLDKDFFMSRPSFSSSVNIINGSRSNRSEWTVSLAANRLGVVTIPSFELNGARTQPIALQVTQDEQAPNSDDLVEVRSQLSRSTLYPSESALFKARLIIKADPRRLQDPKIAPPSVDGMELKAASEPNQYQTVMDGIQVTVVDQDFRITASEAGDFTLTEPSFKGALIYGSSYSGSTRIVPLQTTPKTYTLHVDPKPADYQGAWLPTSKLTLSEQWLDSQGKAISGRHFATKVGDSITREVTVQVTGLTQEQLPNISLSYPDSVRVYDEKPQFATLDNGDVAMTLKQVLIPRQSGDIALPKVTMQWWDTVTKAQKNTTADGLTLSVAAGDPGTVTASTPLPATPAQVQTTTVNDAGFWPYLTALFALLWLATLGLAWRWKSSPGKAAPQSSAQPVADTPYEQLQQALNRDDGIAISRALNVWMQHVTLTDAETAQLTLALHELNQSLYGALPGNYNSNDLKRLTKAIHKQQPKRKKQVKSPLASL</sequence>
<gene>
    <name evidence="4" type="ORF">AL536_06400</name>
</gene>
<feature type="transmembrane region" description="Helical" evidence="1">
    <location>
        <begin position="428"/>
        <end position="448"/>
    </location>
</feature>
<name>A0ABM5XJV9_VIBFL</name>
<dbReference type="EMBL" id="CP014034">
    <property type="protein sequence ID" value="AMF93082.2"/>
    <property type="molecule type" value="Genomic_DNA"/>
</dbReference>